<accession>M3H0J8</accession>
<dbReference type="EMBL" id="AHOR02000018">
    <property type="protein sequence ID" value="EMF82656.1"/>
    <property type="molecule type" value="Genomic_DNA"/>
</dbReference>
<gene>
    <name evidence="1" type="ORF">LEP1GSC188_0354</name>
</gene>
<name>M3H0J8_9LEPT</name>
<dbReference type="Proteomes" id="UP000011770">
    <property type="component" value="Unassembled WGS sequence"/>
</dbReference>
<evidence type="ECO:0000313" key="1">
    <source>
        <dbReference type="EMBL" id="EMF82656.1"/>
    </source>
</evidence>
<evidence type="ECO:0000313" key="2">
    <source>
        <dbReference type="Proteomes" id="UP000011770"/>
    </source>
</evidence>
<organism evidence="1 2">
    <name type="scientific">Leptospira weilii serovar Topaz str. LT2116</name>
    <dbReference type="NCBI Taxonomy" id="1088540"/>
    <lineage>
        <taxon>Bacteria</taxon>
        <taxon>Pseudomonadati</taxon>
        <taxon>Spirochaetota</taxon>
        <taxon>Spirochaetia</taxon>
        <taxon>Leptospirales</taxon>
        <taxon>Leptospiraceae</taxon>
        <taxon>Leptospira</taxon>
    </lineage>
</organism>
<protein>
    <submittedName>
        <fullName evidence="1">Uncharacterized protein</fullName>
    </submittedName>
</protein>
<reference evidence="1 2" key="1">
    <citation type="submission" date="2013-01" db="EMBL/GenBank/DDBJ databases">
        <authorList>
            <person name="Harkins D.M."/>
            <person name="Durkin A.S."/>
            <person name="Brinkac L.M."/>
            <person name="Haft D.H."/>
            <person name="Selengut J.D."/>
            <person name="Sanka R."/>
            <person name="DePew J."/>
            <person name="Purushe J."/>
            <person name="Tulsiani S.M."/>
            <person name="Graham G.C."/>
            <person name="Burns M.-A."/>
            <person name="Dohnt M.F."/>
            <person name="Smythe L.D."/>
            <person name="McKay D.B."/>
            <person name="Craig S.B."/>
            <person name="Vinetz J.M."/>
            <person name="Sutton G.G."/>
            <person name="Nierman W.C."/>
            <person name="Fouts D.E."/>
        </authorList>
    </citation>
    <scope>NUCLEOTIDE SEQUENCE [LARGE SCALE GENOMIC DNA]</scope>
    <source>
        <strain evidence="1 2">LT2116</strain>
    </source>
</reference>
<dbReference type="AlphaFoldDB" id="M3H0J8"/>
<comment type="caution">
    <text evidence="1">The sequence shown here is derived from an EMBL/GenBank/DDBJ whole genome shotgun (WGS) entry which is preliminary data.</text>
</comment>
<proteinExistence type="predicted"/>
<sequence>MYTHGRAQSDDFRYGPPLKSKILGEFLEKELDFHLFLENSL</sequence>